<accession>A0ABS8Y9N3</accession>
<reference evidence="1 2" key="1">
    <citation type="journal article" date="2021" name="BMC Genomics">
        <title>Datura genome reveals duplications of psychoactive alkaloid biosynthetic genes and high mutation rate following tissue culture.</title>
        <authorList>
            <person name="Rajewski A."/>
            <person name="Carter-House D."/>
            <person name="Stajich J."/>
            <person name="Litt A."/>
        </authorList>
    </citation>
    <scope>NUCLEOTIDE SEQUENCE [LARGE SCALE GENOMIC DNA]</scope>
    <source>
        <strain evidence="1">AR-01</strain>
    </source>
</reference>
<sequence length="115" mass="13670">YDNKLKRKIIEPVMEDVMVHNKFGQAKTQSKKKEKVMIKPPKIKARNSQVMTQLAEPPAITFEMLRSHEILQLKNDDIPNPLRKDFDPNKHWAFYSGVQGRDTNEFYHLRKRYES</sequence>
<comment type="caution">
    <text evidence="1">The sequence shown here is derived from an EMBL/GenBank/DDBJ whole genome shotgun (WGS) entry which is preliminary data.</text>
</comment>
<feature type="non-terminal residue" evidence="1">
    <location>
        <position position="1"/>
    </location>
</feature>
<dbReference type="Proteomes" id="UP000823775">
    <property type="component" value="Unassembled WGS sequence"/>
</dbReference>
<keyword evidence="2" id="KW-1185">Reference proteome</keyword>
<evidence type="ECO:0000313" key="2">
    <source>
        <dbReference type="Proteomes" id="UP000823775"/>
    </source>
</evidence>
<protein>
    <submittedName>
        <fullName evidence="1">Uncharacterized protein</fullName>
    </submittedName>
</protein>
<name>A0ABS8Y9N3_DATST</name>
<proteinExistence type="predicted"/>
<organism evidence="1 2">
    <name type="scientific">Datura stramonium</name>
    <name type="common">Jimsonweed</name>
    <name type="synonym">Common thornapple</name>
    <dbReference type="NCBI Taxonomy" id="4076"/>
    <lineage>
        <taxon>Eukaryota</taxon>
        <taxon>Viridiplantae</taxon>
        <taxon>Streptophyta</taxon>
        <taxon>Embryophyta</taxon>
        <taxon>Tracheophyta</taxon>
        <taxon>Spermatophyta</taxon>
        <taxon>Magnoliopsida</taxon>
        <taxon>eudicotyledons</taxon>
        <taxon>Gunneridae</taxon>
        <taxon>Pentapetalae</taxon>
        <taxon>asterids</taxon>
        <taxon>lamiids</taxon>
        <taxon>Solanales</taxon>
        <taxon>Solanaceae</taxon>
        <taxon>Solanoideae</taxon>
        <taxon>Datureae</taxon>
        <taxon>Datura</taxon>
    </lineage>
</organism>
<gene>
    <name evidence="1" type="ORF">HAX54_008890</name>
</gene>
<evidence type="ECO:0000313" key="1">
    <source>
        <dbReference type="EMBL" id="MCE5167539.1"/>
    </source>
</evidence>
<dbReference type="EMBL" id="JACEIK010147438">
    <property type="protein sequence ID" value="MCE5167539.1"/>
    <property type="molecule type" value="Genomic_DNA"/>
</dbReference>